<dbReference type="GO" id="GO:0006415">
    <property type="term" value="P:translational termination"/>
    <property type="evidence" value="ECO:0007669"/>
    <property type="project" value="UniProtKB-UniRule"/>
</dbReference>
<evidence type="ECO:0000256" key="2">
    <source>
        <dbReference type="ARBA" id="ARBA00005912"/>
    </source>
</evidence>
<dbReference type="FunFam" id="3.30.1360.40:FF:000001">
    <property type="entry name" value="Ribosome-recycling factor"/>
    <property type="match status" value="1"/>
</dbReference>
<dbReference type="SUPFAM" id="SSF55194">
    <property type="entry name" value="Ribosome recycling factor, RRF"/>
    <property type="match status" value="1"/>
</dbReference>
<evidence type="ECO:0000256" key="6">
    <source>
        <dbReference type="HAMAP-Rule" id="MF_00040"/>
    </source>
</evidence>
<dbReference type="FunFam" id="1.10.132.20:FF:000001">
    <property type="entry name" value="Ribosome-recycling factor"/>
    <property type="match status" value="1"/>
</dbReference>
<feature type="domain" description="Ribosome recycling factor" evidence="8">
    <location>
        <begin position="24"/>
        <end position="186"/>
    </location>
</feature>
<dbReference type="InterPro" id="IPR002661">
    <property type="entry name" value="Ribosome_recyc_fac"/>
</dbReference>
<dbReference type="EMBL" id="CP029803">
    <property type="protein sequence ID" value="AWT60609.1"/>
    <property type="molecule type" value="Genomic_DNA"/>
</dbReference>
<evidence type="ECO:0000259" key="8">
    <source>
        <dbReference type="Pfam" id="PF01765"/>
    </source>
</evidence>
<dbReference type="Pfam" id="PF01765">
    <property type="entry name" value="RRF"/>
    <property type="match status" value="1"/>
</dbReference>
<comment type="subcellular location">
    <subcellularLocation>
        <location evidence="1 6">Cytoplasm</location>
    </subcellularLocation>
</comment>
<dbReference type="PANTHER" id="PTHR20982:SF3">
    <property type="entry name" value="MITOCHONDRIAL RIBOSOME RECYCLING FACTOR PSEUDO 1"/>
    <property type="match status" value="1"/>
</dbReference>
<evidence type="ECO:0000313" key="10">
    <source>
        <dbReference type="Proteomes" id="UP000247465"/>
    </source>
</evidence>
<keyword evidence="3 6" id="KW-0963">Cytoplasm</keyword>
<name>A0A2Z4AE50_9BACT</name>
<accession>A0A2Z4AE50</accession>
<dbReference type="KEGG" id="mtar:DF168_01825"/>
<dbReference type="NCBIfam" id="TIGR00496">
    <property type="entry name" value="frr"/>
    <property type="match status" value="1"/>
</dbReference>
<dbReference type="HAMAP" id="MF_00040">
    <property type="entry name" value="RRF"/>
    <property type="match status" value="1"/>
</dbReference>
<evidence type="ECO:0000256" key="4">
    <source>
        <dbReference type="ARBA" id="ARBA00022917"/>
    </source>
</evidence>
<keyword evidence="4 6" id="KW-0648">Protein biosynthesis</keyword>
<sequence length="188" mass="21189">MTFVELIAGMRTSMTKAVEHTLVEFNSLHTGKASPSLVENLQVQVTSYGTSMHLRDISAITTPDPRTIQIQPWDKNVVSDIEKAIQLAKLGLNPAVAGTVIRIPIPELSGERRQELKKVAQQIAEEGRVSVRHVRRETMEALKTMQKDGDISEDDLRRNEKDVQSETDKYIEQIAEHLTDKEEELMTV</sequence>
<proteinExistence type="inferred from homology"/>
<dbReference type="InterPro" id="IPR023584">
    <property type="entry name" value="Ribosome_recyc_fac_dom"/>
</dbReference>
<comment type="function">
    <text evidence="5 6">Responsible for the release of ribosomes from messenger RNA at the termination of protein biosynthesis. May increase the efficiency of translation by recycling ribosomes from one round of translation to another.</text>
</comment>
<organism evidence="9 10">
    <name type="scientific">Candidatus Moanibacter tarae</name>
    <dbReference type="NCBI Taxonomy" id="2200854"/>
    <lineage>
        <taxon>Bacteria</taxon>
        <taxon>Pseudomonadati</taxon>
        <taxon>Verrucomicrobiota</taxon>
        <taxon>Opitutia</taxon>
        <taxon>Puniceicoccales</taxon>
        <taxon>Puniceicoccales incertae sedis</taxon>
        <taxon>Candidatus Moanibacter</taxon>
    </lineage>
</organism>
<dbReference type="InterPro" id="IPR036191">
    <property type="entry name" value="RRF_sf"/>
</dbReference>
<protein>
    <recommendedName>
        <fullName evidence="6">Ribosome-recycling factor</fullName>
        <shortName evidence="6">RRF</shortName>
    </recommendedName>
    <alternativeName>
        <fullName evidence="6">Ribosome-releasing factor</fullName>
    </alternativeName>
</protein>
<gene>
    <name evidence="6 9" type="primary">frr</name>
    <name evidence="9" type="ORF">DF168_01825</name>
</gene>
<evidence type="ECO:0000256" key="3">
    <source>
        <dbReference type="ARBA" id="ARBA00022490"/>
    </source>
</evidence>
<evidence type="ECO:0000256" key="5">
    <source>
        <dbReference type="ARBA" id="ARBA00025050"/>
    </source>
</evidence>
<dbReference type="GO" id="GO:0043023">
    <property type="term" value="F:ribosomal large subunit binding"/>
    <property type="evidence" value="ECO:0007669"/>
    <property type="project" value="TreeGrafter"/>
</dbReference>
<reference evidence="9 10" key="1">
    <citation type="submission" date="2018-06" db="EMBL/GenBank/DDBJ databases">
        <title>Draft Genome Sequence of a Novel Marine Bacterium Related to the Verrucomicrobia.</title>
        <authorList>
            <person name="Vosseberg J."/>
            <person name="Martijn J."/>
            <person name="Ettema T.J.G."/>
        </authorList>
    </citation>
    <scope>NUCLEOTIDE SEQUENCE [LARGE SCALE GENOMIC DNA]</scope>
    <source>
        <strain evidence="9">TARA_B100001123</strain>
    </source>
</reference>
<feature type="region of interest" description="Disordered" evidence="7">
    <location>
        <begin position="144"/>
        <end position="167"/>
    </location>
</feature>
<evidence type="ECO:0000256" key="1">
    <source>
        <dbReference type="ARBA" id="ARBA00004496"/>
    </source>
</evidence>
<dbReference type="PANTHER" id="PTHR20982">
    <property type="entry name" value="RIBOSOME RECYCLING FACTOR"/>
    <property type="match status" value="1"/>
</dbReference>
<dbReference type="CDD" id="cd00520">
    <property type="entry name" value="RRF"/>
    <property type="match status" value="1"/>
</dbReference>
<evidence type="ECO:0000256" key="7">
    <source>
        <dbReference type="SAM" id="MobiDB-lite"/>
    </source>
</evidence>
<dbReference type="Gene3D" id="3.30.1360.40">
    <property type="match status" value="1"/>
</dbReference>
<comment type="similarity">
    <text evidence="2 6">Belongs to the RRF family.</text>
</comment>
<dbReference type="Gene3D" id="1.10.132.20">
    <property type="entry name" value="Ribosome-recycling factor"/>
    <property type="match status" value="1"/>
</dbReference>
<dbReference type="AlphaFoldDB" id="A0A2Z4AE50"/>
<evidence type="ECO:0000313" key="9">
    <source>
        <dbReference type="EMBL" id="AWT60609.1"/>
    </source>
</evidence>
<dbReference type="Proteomes" id="UP000247465">
    <property type="component" value="Chromosome"/>
</dbReference>
<dbReference type="GO" id="GO:0005737">
    <property type="term" value="C:cytoplasm"/>
    <property type="evidence" value="ECO:0007669"/>
    <property type="project" value="UniProtKB-SubCell"/>
</dbReference>